<dbReference type="Pfam" id="PF10106">
    <property type="entry name" value="DUF2345"/>
    <property type="match status" value="1"/>
</dbReference>
<evidence type="ECO:0000256" key="1">
    <source>
        <dbReference type="ARBA" id="ARBA00004613"/>
    </source>
</evidence>
<dbReference type="Gene3D" id="2.30.110.50">
    <property type="match status" value="1"/>
</dbReference>
<comment type="subcellular location">
    <subcellularLocation>
        <location evidence="1">Secreted</location>
    </subcellularLocation>
</comment>
<dbReference type="PANTHER" id="PTHR32305">
    <property type="match status" value="1"/>
</dbReference>
<dbReference type="InterPro" id="IPR037026">
    <property type="entry name" value="Vgr_OB-fold_dom_sf"/>
</dbReference>
<dbReference type="EMBL" id="CP024646">
    <property type="protein sequence ID" value="AZV26787.1"/>
    <property type="molecule type" value="Genomic_DNA"/>
</dbReference>
<evidence type="ECO:0000313" key="8">
    <source>
        <dbReference type="EMBL" id="AZV26787.1"/>
    </source>
</evidence>
<dbReference type="AlphaFoldDB" id="A0A3T0JTJ6"/>
<dbReference type="PANTHER" id="PTHR32305:SF15">
    <property type="entry name" value="PROTEIN RHSA-RELATED"/>
    <property type="match status" value="1"/>
</dbReference>
<dbReference type="Proteomes" id="UP000282760">
    <property type="component" value="Chromosome"/>
</dbReference>
<dbReference type="NCBIfam" id="TIGR01646">
    <property type="entry name" value="vgr_GE"/>
    <property type="match status" value="1"/>
</dbReference>
<dbReference type="SUPFAM" id="SSF69279">
    <property type="entry name" value="Phage tail proteins"/>
    <property type="match status" value="2"/>
</dbReference>
<gene>
    <name evidence="8" type="ORF">CT157_12450</name>
</gene>
<keyword evidence="3" id="KW-0964">Secreted</keyword>
<evidence type="ECO:0000256" key="2">
    <source>
        <dbReference type="ARBA" id="ARBA00005558"/>
    </source>
</evidence>
<comment type="similarity">
    <text evidence="2">Belongs to the VgrG protein family.</text>
</comment>
<dbReference type="SUPFAM" id="SSF69349">
    <property type="entry name" value="Phage fibre proteins"/>
    <property type="match status" value="1"/>
</dbReference>
<accession>A0A3T0JTJ6</accession>
<protein>
    <submittedName>
        <fullName evidence="8">Type VI secretion system tip protein VgrG</fullName>
    </submittedName>
</protein>
<organism evidence="8 9">
    <name type="scientific">Pseudomonas syringae</name>
    <dbReference type="NCBI Taxonomy" id="317"/>
    <lineage>
        <taxon>Bacteria</taxon>
        <taxon>Pseudomonadati</taxon>
        <taxon>Pseudomonadota</taxon>
        <taxon>Gammaproteobacteria</taxon>
        <taxon>Pseudomonadales</taxon>
        <taxon>Pseudomonadaceae</taxon>
        <taxon>Pseudomonas</taxon>
    </lineage>
</organism>
<dbReference type="Pfam" id="PF05954">
    <property type="entry name" value="Phage_GPD"/>
    <property type="match status" value="1"/>
</dbReference>
<feature type="compositionally biased region" description="Low complexity" evidence="4">
    <location>
        <begin position="951"/>
        <end position="966"/>
    </location>
</feature>
<evidence type="ECO:0000313" key="9">
    <source>
        <dbReference type="Proteomes" id="UP000282760"/>
    </source>
</evidence>
<dbReference type="NCBIfam" id="TIGR03361">
    <property type="entry name" value="VI_Rhs_Vgr"/>
    <property type="match status" value="1"/>
</dbReference>
<evidence type="ECO:0000259" key="5">
    <source>
        <dbReference type="Pfam" id="PF04717"/>
    </source>
</evidence>
<dbReference type="GO" id="GO:0005576">
    <property type="term" value="C:extracellular region"/>
    <property type="evidence" value="ECO:0007669"/>
    <property type="project" value="UniProtKB-SubCell"/>
</dbReference>
<dbReference type="InterPro" id="IPR006531">
    <property type="entry name" value="Gp5/Vgr_OB"/>
</dbReference>
<dbReference type="Pfam" id="PF04717">
    <property type="entry name" value="Phage_base_V"/>
    <property type="match status" value="1"/>
</dbReference>
<dbReference type="InterPro" id="IPR028244">
    <property type="entry name" value="T6SS_Rhs_Vgr_dom"/>
</dbReference>
<name>A0A3T0JTJ6_PSESX</name>
<dbReference type="Pfam" id="PF13296">
    <property type="entry name" value="T6SS_Vgr"/>
    <property type="match status" value="1"/>
</dbReference>
<dbReference type="InterPro" id="IPR017847">
    <property type="entry name" value="T6SS_RhsGE_Vgr_subset"/>
</dbReference>
<reference evidence="8 9" key="1">
    <citation type="submission" date="2017-11" db="EMBL/GenBank/DDBJ databases">
        <title>Effect of PGPRs.</title>
        <authorList>
            <person name="Oliva R."/>
            <person name="Nong J."/>
            <person name="Roman V."/>
        </authorList>
    </citation>
    <scope>NUCLEOTIDE SEQUENCE [LARGE SCALE GENOMIC DNA]</scope>
    <source>
        <strain evidence="8">Inb918</strain>
    </source>
</reference>
<dbReference type="InterPro" id="IPR050708">
    <property type="entry name" value="T6SS_VgrG/RHS"/>
</dbReference>
<dbReference type="Gene3D" id="2.40.50.230">
    <property type="entry name" value="Gp5 N-terminal domain"/>
    <property type="match status" value="1"/>
</dbReference>
<dbReference type="InterPro" id="IPR018769">
    <property type="entry name" value="VgrG2_DUF2345"/>
</dbReference>
<feature type="region of interest" description="Disordered" evidence="4">
    <location>
        <begin position="937"/>
        <end position="974"/>
    </location>
</feature>
<evidence type="ECO:0000259" key="6">
    <source>
        <dbReference type="Pfam" id="PF10106"/>
    </source>
</evidence>
<sequence>MFSPANQPHFNLTIDGADSDFQVLSFTGREALNTPFEFELELVSGKASINLESLLHKLAFLQLSPSGTGIHGLIYSIAQGEAGKRLTRYKISLRPQLAYLAHRFNQRIFQQMTVQQIISQVLEEHGILASDYHFQLSAIYPERVYCTQYDESDLHFVQRLCEEEGIHYHFQHTASGHKLTFGDDQTVFPKLAPVAYQQDSGLVADQPVVKRFGLRLATRTSRTTRRDYDFVKPKIELESDAKSSAQPDLEDYDYPGRFVDRERGKHLANRNLERHRSDYRLAEGNSDQPILVTGHFLALTDHANPTWNDLWLLTEIFHEGKQPQVLEESVTSDTTDLKDDFHQGYRNRFNAIPWDVPYRPPLDHPKPKVLGSQSAVVTGPEGEEIFCDQYGRVKVQFFWDREGQHDDKTTCWMRVASSWAAETFGSINIPRVGMEVLITFLEGDPDQPLITGCLYHGANLPPYKLPDFKTLATVKSKEYKGSRANELRIDDTTSEISIALRSDHGASAINLGYLTHPRPSGGQPRGEGFELRTDLHGAVRAGAGLLITTEPRPNESKHHKDLPETAERLATASDQQDGFATQAKELQAQEAGDQDDVAKALHAQHQGVLGSGPANLTANEFPEFTEPHLVLASPAGIALTTPRSSHIATGEHLALSSTGHTSFSIGKRLLASASRGMRLFVQSMGWRLVAASGDIDVKALKDSINLLAKLNITANADRITITAKTELVIQGGGSATTYNAGGITHATSGPYTAHAANFAYTGAKSLAGVFPEPPKPGKGNLELFNQYAGRQGIKDGDYEVIDALGKSIKGKLDAKGFASVAGAAPGPARVLFGKDPADTWSDGSYIGKPEWPLNPPGAEDIPSQVQAMVAQALPSKNWDMLEKGKELAQTGMGAMQTAQGAMQTAQQVKGAVQGGVAGLPKLASAAMPSASGILGAASRSGKLPSLPAPSLPKAANSIHDSSSFSSLLPRELMS</sequence>
<dbReference type="SUPFAM" id="SSF69255">
    <property type="entry name" value="gp5 N-terminal domain-like"/>
    <property type="match status" value="1"/>
</dbReference>
<feature type="domain" description="Putative type VI secretion system Rhs element associated Vgr" evidence="7">
    <location>
        <begin position="477"/>
        <end position="583"/>
    </location>
</feature>
<evidence type="ECO:0000256" key="4">
    <source>
        <dbReference type="SAM" id="MobiDB-lite"/>
    </source>
</evidence>
<dbReference type="Gene3D" id="4.10.220.110">
    <property type="match status" value="1"/>
</dbReference>
<proteinExistence type="inferred from homology"/>
<evidence type="ECO:0000256" key="3">
    <source>
        <dbReference type="ARBA" id="ARBA00022525"/>
    </source>
</evidence>
<dbReference type="Gene3D" id="3.55.50.10">
    <property type="entry name" value="Baseplate protein-like domains"/>
    <property type="match status" value="1"/>
</dbReference>
<feature type="domain" description="DUF2345" evidence="6">
    <location>
        <begin position="618"/>
        <end position="764"/>
    </location>
</feature>
<dbReference type="InterPro" id="IPR006533">
    <property type="entry name" value="T6SS_Vgr_RhsGE"/>
</dbReference>
<feature type="domain" description="Gp5/Type VI secretion system Vgr protein OB-fold" evidence="5">
    <location>
        <begin position="389"/>
        <end position="455"/>
    </location>
</feature>
<evidence type="ECO:0000259" key="7">
    <source>
        <dbReference type="Pfam" id="PF13296"/>
    </source>
</evidence>